<comment type="caution">
    <text evidence="2">The sequence shown here is derived from an EMBL/GenBank/DDBJ whole genome shotgun (WGS) entry which is preliminary data.</text>
</comment>
<evidence type="ECO:0000313" key="2">
    <source>
        <dbReference type="EMBL" id="MCQ4923969.1"/>
    </source>
</evidence>
<dbReference type="InterPro" id="IPR004045">
    <property type="entry name" value="Glutathione_S-Trfase_N"/>
</dbReference>
<dbReference type="InterPro" id="IPR051548">
    <property type="entry name" value="Grx-like_ET"/>
</dbReference>
<proteinExistence type="predicted"/>
<dbReference type="PROSITE" id="PS51354">
    <property type="entry name" value="GLUTAREDOXIN_2"/>
    <property type="match status" value="1"/>
</dbReference>
<feature type="domain" description="GST N-terminal" evidence="1">
    <location>
        <begin position="2"/>
        <end position="76"/>
    </location>
</feature>
<dbReference type="InterPro" id="IPR011767">
    <property type="entry name" value="GLR_AS"/>
</dbReference>
<evidence type="ECO:0000259" key="1">
    <source>
        <dbReference type="PROSITE" id="PS50404"/>
    </source>
</evidence>
<dbReference type="InterPro" id="IPR011911">
    <property type="entry name" value="GlrX_YruB"/>
</dbReference>
<evidence type="ECO:0000313" key="3">
    <source>
        <dbReference type="Proteomes" id="UP001524478"/>
    </source>
</evidence>
<sequence length="76" mass="8473">MANVTVYTSNTCPYCVSAKDYLKEKGIDYTEKNVQTDKDARKELMAMGHMGVPVLVIDGEEVVGFDKEKIDNLLAK</sequence>
<dbReference type="Proteomes" id="UP001524478">
    <property type="component" value="Unassembled WGS sequence"/>
</dbReference>
<dbReference type="PANTHER" id="PTHR34386">
    <property type="entry name" value="GLUTAREDOXIN"/>
    <property type="match status" value="1"/>
</dbReference>
<dbReference type="PROSITE" id="PS50404">
    <property type="entry name" value="GST_NTER"/>
    <property type="match status" value="1"/>
</dbReference>
<keyword evidence="3" id="KW-1185">Reference proteome</keyword>
<name>A0ABT1SBZ7_9FIRM</name>
<gene>
    <name evidence="2" type="ORF">NE686_12785</name>
</gene>
<reference evidence="2 3" key="1">
    <citation type="submission" date="2022-06" db="EMBL/GenBank/DDBJ databases">
        <title>Isolation of gut microbiota from human fecal samples.</title>
        <authorList>
            <person name="Pamer E.G."/>
            <person name="Barat B."/>
            <person name="Waligurski E."/>
            <person name="Medina S."/>
            <person name="Paddock L."/>
            <person name="Mostad J."/>
        </authorList>
    </citation>
    <scope>NUCLEOTIDE SEQUENCE [LARGE SCALE GENOMIC DNA]</scope>
    <source>
        <strain evidence="2 3">DFI.7.95</strain>
    </source>
</reference>
<dbReference type="Pfam" id="PF00462">
    <property type="entry name" value="Glutaredoxin"/>
    <property type="match status" value="1"/>
</dbReference>
<dbReference type="PROSITE" id="PS00195">
    <property type="entry name" value="GLUTAREDOXIN_1"/>
    <property type="match status" value="1"/>
</dbReference>
<dbReference type="EMBL" id="JANGAC010000009">
    <property type="protein sequence ID" value="MCQ4923969.1"/>
    <property type="molecule type" value="Genomic_DNA"/>
</dbReference>
<dbReference type="NCBIfam" id="TIGR02196">
    <property type="entry name" value="GlrX_YruB"/>
    <property type="match status" value="1"/>
</dbReference>
<dbReference type="InterPro" id="IPR002109">
    <property type="entry name" value="Glutaredoxin"/>
</dbReference>
<accession>A0ABT1SBZ7</accession>
<dbReference type="RefSeq" id="WP_216560555.1">
    <property type="nucleotide sequence ID" value="NZ_JAHLOH010000042.1"/>
</dbReference>
<protein>
    <submittedName>
        <fullName evidence="2">Glutaredoxin family protein</fullName>
    </submittedName>
</protein>
<dbReference type="PANTHER" id="PTHR34386:SF1">
    <property type="entry name" value="GLUTAREDOXIN-LIKE PROTEIN NRDH"/>
    <property type="match status" value="1"/>
</dbReference>
<dbReference type="CDD" id="cd02976">
    <property type="entry name" value="NrdH"/>
    <property type="match status" value="1"/>
</dbReference>
<organism evidence="2 3">
    <name type="scientific">Tissierella carlieri</name>
    <dbReference type="NCBI Taxonomy" id="689904"/>
    <lineage>
        <taxon>Bacteria</taxon>
        <taxon>Bacillati</taxon>
        <taxon>Bacillota</taxon>
        <taxon>Tissierellia</taxon>
        <taxon>Tissierellales</taxon>
        <taxon>Tissierellaceae</taxon>
        <taxon>Tissierella</taxon>
    </lineage>
</organism>